<accession>A0A4S4FEJ7</accession>
<evidence type="ECO:0000313" key="5">
    <source>
        <dbReference type="Proteomes" id="UP000309133"/>
    </source>
</evidence>
<dbReference type="GO" id="GO:0016747">
    <property type="term" value="F:acyltransferase activity, transferring groups other than amino-acyl groups"/>
    <property type="evidence" value="ECO:0007669"/>
    <property type="project" value="InterPro"/>
</dbReference>
<feature type="transmembrane region" description="Helical" evidence="2">
    <location>
        <begin position="226"/>
        <end position="243"/>
    </location>
</feature>
<protein>
    <submittedName>
        <fullName evidence="4">Acyltransferase</fullName>
    </submittedName>
</protein>
<dbReference type="Pfam" id="PF01757">
    <property type="entry name" value="Acyl_transf_3"/>
    <property type="match status" value="1"/>
</dbReference>
<evidence type="ECO:0000256" key="2">
    <source>
        <dbReference type="SAM" id="Phobius"/>
    </source>
</evidence>
<keyword evidence="5" id="KW-1185">Reference proteome</keyword>
<feature type="domain" description="Acyltransferase 3" evidence="3">
    <location>
        <begin position="28"/>
        <end position="376"/>
    </location>
</feature>
<name>A0A4S4FEJ7_9MICO</name>
<dbReference type="AlphaFoldDB" id="A0A4S4FEJ7"/>
<keyword evidence="2" id="KW-1133">Transmembrane helix</keyword>
<evidence type="ECO:0000313" key="4">
    <source>
        <dbReference type="EMBL" id="THG28511.1"/>
    </source>
</evidence>
<keyword evidence="2" id="KW-0812">Transmembrane</keyword>
<sequence length="433" mass="46756">MARGAMTEDTRLVRSAPAAQPAPVGRLQSLDGLRGCAAFVVLIHHAALLSPLWPGNAAPAAAPPFSFIWWANETPLKLLSAGTEAVMVFFVLSGLVVTLPVLRPKPFDWIAYYPRRAVRLLAPVLGSVVLAAIWVMALPQISPQDEGTWLSSSSTPDFSWEWIVKAGDLFGGDGQINNPLWTLRWEMIFSLLLPVFVILAVVLARRWVLVTAAVVLLTWLGERVGASSLSYLPAFLLGALLAVNLDRVRELSTRLSGTAKGRATWAGIGVLGGLMLVGRWLASPVLDTVPELEFLLRGLTPLAAMLIVLSVIGSTALRAFFSSPVPRFLGKISFSLYLVHAPIVIFFFYALQGRPLIVAQVVGIVVSLIVGTLFWWAFEKRAHQWSISAGKVASARFSAYLGRGASTEPSGRSHDGSRPTGEQQNDDDRGSGS</sequence>
<dbReference type="PANTHER" id="PTHR23028">
    <property type="entry name" value="ACETYLTRANSFERASE"/>
    <property type="match status" value="1"/>
</dbReference>
<feature type="transmembrane region" description="Helical" evidence="2">
    <location>
        <begin position="357"/>
        <end position="378"/>
    </location>
</feature>
<keyword evidence="4" id="KW-0808">Transferase</keyword>
<comment type="caution">
    <text evidence="4">The sequence shown here is derived from an EMBL/GenBank/DDBJ whole genome shotgun (WGS) entry which is preliminary data.</text>
</comment>
<reference evidence="4 5" key="1">
    <citation type="submission" date="2019-04" db="EMBL/GenBank/DDBJ databases">
        <authorList>
            <person name="Jiang L."/>
        </authorList>
    </citation>
    <scope>NUCLEOTIDE SEQUENCE [LARGE SCALE GENOMIC DNA]</scope>
    <source>
        <strain evidence="4 5">YIM 131853</strain>
    </source>
</reference>
<proteinExistence type="predicted"/>
<keyword evidence="4" id="KW-0012">Acyltransferase</keyword>
<evidence type="ECO:0000256" key="1">
    <source>
        <dbReference type="SAM" id="MobiDB-lite"/>
    </source>
</evidence>
<feature type="transmembrane region" description="Helical" evidence="2">
    <location>
        <begin position="191"/>
        <end position="220"/>
    </location>
</feature>
<feature type="transmembrane region" description="Helical" evidence="2">
    <location>
        <begin position="120"/>
        <end position="138"/>
    </location>
</feature>
<feature type="transmembrane region" description="Helical" evidence="2">
    <location>
        <begin position="302"/>
        <end position="321"/>
    </location>
</feature>
<keyword evidence="2" id="KW-0472">Membrane</keyword>
<feature type="transmembrane region" description="Helical" evidence="2">
    <location>
        <begin position="328"/>
        <end position="351"/>
    </location>
</feature>
<dbReference type="InterPro" id="IPR002656">
    <property type="entry name" value="Acyl_transf_3_dom"/>
</dbReference>
<dbReference type="InterPro" id="IPR050879">
    <property type="entry name" value="Acyltransferase_3"/>
</dbReference>
<feature type="transmembrane region" description="Helical" evidence="2">
    <location>
        <begin position="78"/>
        <end position="100"/>
    </location>
</feature>
<organism evidence="4 5">
    <name type="scientific">Naasia lichenicola</name>
    <dbReference type="NCBI Taxonomy" id="2565933"/>
    <lineage>
        <taxon>Bacteria</taxon>
        <taxon>Bacillati</taxon>
        <taxon>Actinomycetota</taxon>
        <taxon>Actinomycetes</taxon>
        <taxon>Micrococcales</taxon>
        <taxon>Microbacteriaceae</taxon>
        <taxon>Naasia</taxon>
    </lineage>
</organism>
<dbReference type="GO" id="GO:0009103">
    <property type="term" value="P:lipopolysaccharide biosynthetic process"/>
    <property type="evidence" value="ECO:0007669"/>
    <property type="project" value="TreeGrafter"/>
</dbReference>
<evidence type="ECO:0000259" key="3">
    <source>
        <dbReference type="Pfam" id="PF01757"/>
    </source>
</evidence>
<dbReference type="PANTHER" id="PTHR23028:SF53">
    <property type="entry name" value="ACYL_TRANSF_3 DOMAIN-CONTAINING PROTEIN"/>
    <property type="match status" value="1"/>
</dbReference>
<feature type="transmembrane region" description="Helical" evidence="2">
    <location>
        <begin position="263"/>
        <end position="282"/>
    </location>
</feature>
<dbReference type="GO" id="GO:0016020">
    <property type="term" value="C:membrane"/>
    <property type="evidence" value="ECO:0007669"/>
    <property type="project" value="TreeGrafter"/>
</dbReference>
<gene>
    <name evidence="4" type="ORF">E6C64_16965</name>
</gene>
<dbReference type="Proteomes" id="UP000309133">
    <property type="component" value="Unassembled WGS sequence"/>
</dbReference>
<dbReference type="EMBL" id="SSSM01000006">
    <property type="protein sequence ID" value="THG28511.1"/>
    <property type="molecule type" value="Genomic_DNA"/>
</dbReference>
<feature type="region of interest" description="Disordered" evidence="1">
    <location>
        <begin position="404"/>
        <end position="433"/>
    </location>
</feature>